<dbReference type="EMBL" id="JAUSRV010000021">
    <property type="protein sequence ID" value="MDP9974962.1"/>
    <property type="molecule type" value="Genomic_DNA"/>
</dbReference>
<dbReference type="Pfam" id="PF05711">
    <property type="entry name" value="TylF"/>
    <property type="match status" value="1"/>
</dbReference>
<proteinExistence type="predicted"/>
<comment type="caution">
    <text evidence="1">The sequence shown here is derived from an EMBL/GenBank/DDBJ whole genome shotgun (WGS) entry which is preliminary data.</text>
</comment>
<dbReference type="AlphaFoldDB" id="A0AAW8ESP8"/>
<evidence type="ECO:0000313" key="1">
    <source>
        <dbReference type="EMBL" id="MDP9974962.1"/>
    </source>
</evidence>
<dbReference type="InterPro" id="IPR029063">
    <property type="entry name" value="SAM-dependent_MTases_sf"/>
</dbReference>
<dbReference type="PANTHER" id="PTHR40036">
    <property type="entry name" value="MACROCIN O-METHYLTRANSFERASE"/>
    <property type="match status" value="1"/>
</dbReference>
<evidence type="ECO:0008006" key="3">
    <source>
        <dbReference type="Google" id="ProtNLM"/>
    </source>
</evidence>
<protein>
    <recommendedName>
        <fullName evidence="3">Macrocin O-methyltransferase</fullName>
    </recommendedName>
</protein>
<evidence type="ECO:0000313" key="2">
    <source>
        <dbReference type="Proteomes" id="UP001224845"/>
    </source>
</evidence>
<accession>A0AAW8ESP8</accession>
<dbReference type="Gene3D" id="3.40.50.150">
    <property type="entry name" value="Vaccinia Virus protein VP39"/>
    <property type="match status" value="1"/>
</dbReference>
<dbReference type="InterPro" id="IPR008884">
    <property type="entry name" value="TylF_MeTrfase"/>
</dbReference>
<dbReference type="PANTHER" id="PTHR40036:SF1">
    <property type="entry name" value="MACROCIN O-METHYLTRANSFERASE"/>
    <property type="match status" value="1"/>
</dbReference>
<sequence>MFHAQGHAESQRQLQELSVVYARTLEELGLANNSVAESRRRHEALELQLYVMRSDHQRAAVRNEALSCALSELETQTSQSASVEQLFSQLTEKITAGFQAQHESLGALHQVLSSSSLHVQDYGLTQSKLLGKLTMLASEVATIKKTAEDVSEGQGTRYLDLLENSLTGLLWNDAPMDPWSKSFDPEVRAIGRDWPTSAFTMIGSARLRNFRMLIEQAISEQVPGDILEAGVWRGGACILARAVLAVHHIEDRRVWVADSFEGLPPPDPKYPSDAGDAHSTFTQLQVSLEEVQENFRRYGLLDEQVGFLKGWFKDTLPKAPIDALSVLRLDGDMYSSTIETLEALYSKVSVGGYIIIDDYILKGCREAVHDFRRAASINDEIHDVDGAAVYWKKTRQ</sequence>
<name>A0AAW8ESP8_VARPD</name>
<gene>
    <name evidence="1" type="ORF">J2W39_006246</name>
</gene>
<dbReference type="Proteomes" id="UP001224845">
    <property type="component" value="Unassembled WGS sequence"/>
</dbReference>
<dbReference type="SUPFAM" id="SSF53335">
    <property type="entry name" value="S-adenosyl-L-methionine-dependent methyltransferases"/>
    <property type="match status" value="1"/>
</dbReference>
<organism evidence="1 2">
    <name type="scientific">Variovorax paradoxus</name>
    <dbReference type="NCBI Taxonomy" id="34073"/>
    <lineage>
        <taxon>Bacteria</taxon>
        <taxon>Pseudomonadati</taxon>
        <taxon>Pseudomonadota</taxon>
        <taxon>Betaproteobacteria</taxon>
        <taxon>Burkholderiales</taxon>
        <taxon>Comamonadaceae</taxon>
        <taxon>Variovorax</taxon>
    </lineage>
</organism>
<reference evidence="1" key="1">
    <citation type="submission" date="2023-07" db="EMBL/GenBank/DDBJ databases">
        <title>Sorghum-associated microbial communities from plants grown in Nebraska, USA.</title>
        <authorList>
            <person name="Schachtman D."/>
        </authorList>
    </citation>
    <scope>NUCLEOTIDE SEQUENCE</scope>
    <source>
        <strain evidence="1">DS3315</strain>
    </source>
</reference>